<dbReference type="GO" id="GO:1990112">
    <property type="term" value="C:RQC complex"/>
    <property type="evidence" value="ECO:0007669"/>
    <property type="project" value="UniProtKB-UniRule"/>
</dbReference>
<dbReference type="EC" id="2.3.2.27" evidence="1"/>
<organism evidence="6 7">
    <name type="scientific">Fukomys damarensis</name>
    <name type="common">Damaraland mole rat</name>
    <name type="synonym">Cryptomys damarensis</name>
    <dbReference type="NCBI Taxonomy" id="885580"/>
    <lineage>
        <taxon>Eukaryota</taxon>
        <taxon>Metazoa</taxon>
        <taxon>Chordata</taxon>
        <taxon>Craniata</taxon>
        <taxon>Vertebrata</taxon>
        <taxon>Euteleostomi</taxon>
        <taxon>Mammalia</taxon>
        <taxon>Eutheria</taxon>
        <taxon>Euarchontoglires</taxon>
        <taxon>Glires</taxon>
        <taxon>Rodentia</taxon>
        <taxon>Hystricomorpha</taxon>
        <taxon>Bathyergidae</taxon>
        <taxon>Fukomys</taxon>
    </lineage>
</organism>
<accession>A0A091DFK7</accession>
<reference evidence="6 7" key="1">
    <citation type="submission" date="2013-11" db="EMBL/GenBank/DDBJ databases">
        <title>The Damaraland mole rat (Fukomys damarensis) genome and evolution of African mole rats.</title>
        <authorList>
            <person name="Gladyshev V.N."/>
            <person name="Fang X."/>
        </authorList>
    </citation>
    <scope>NUCLEOTIDE SEQUENCE [LARGE SCALE GENOMIC DNA]</scope>
    <source>
        <tissue evidence="6">Liver</tissue>
    </source>
</reference>
<feature type="region of interest" description="Disordered" evidence="2">
    <location>
        <begin position="487"/>
        <end position="538"/>
    </location>
</feature>
<protein>
    <recommendedName>
        <fullName evidence="1">E3 ubiquitin-protein ligase listerin</fullName>
        <ecNumber evidence="1">2.3.2.27</ecNumber>
    </recommendedName>
    <alternativeName>
        <fullName evidence="1">RING-type E3 ubiquitin transferase listerin</fullName>
    </alternativeName>
</protein>
<evidence type="ECO:0000313" key="7">
    <source>
        <dbReference type="Proteomes" id="UP000028990"/>
    </source>
</evidence>
<evidence type="ECO:0000259" key="4">
    <source>
        <dbReference type="Pfam" id="PF22999"/>
    </source>
</evidence>
<comment type="catalytic activity">
    <reaction evidence="1">
        <text>S-ubiquitinyl-[E2 ubiquitin-conjugating enzyme]-L-cysteine + [acceptor protein]-L-lysine = [E2 ubiquitin-conjugating enzyme]-L-cysteine + N(6)-ubiquitinyl-[acceptor protein]-L-lysine.</text>
        <dbReference type="EC" id="2.3.2.27"/>
    </reaction>
</comment>
<dbReference type="GO" id="GO:0005829">
    <property type="term" value="C:cytosol"/>
    <property type="evidence" value="ECO:0007669"/>
    <property type="project" value="UniProtKB-UniRule"/>
</dbReference>
<dbReference type="InterPro" id="IPR054478">
    <property type="entry name" value="LTN1_UBC"/>
</dbReference>
<gene>
    <name evidence="6" type="ORF">H920_17001</name>
</gene>
<dbReference type="GO" id="GO:0072344">
    <property type="term" value="P:rescue of stalled ribosome"/>
    <property type="evidence" value="ECO:0007669"/>
    <property type="project" value="UniProtKB-UniRule"/>
</dbReference>
<name>A0A091DFK7_FUKDA</name>
<dbReference type="STRING" id="885580.ENSFDAP00000015862"/>
<dbReference type="GO" id="GO:0016567">
    <property type="term" value="P:protein ubiquitination"/>
    <property type="evidence" value="ECO:0007669"/>
    <property type="project" value="UniProtKB-UniPathway"/>
</dbReference>
<keyword evidence="1" id="KW-0862">Zinc</keyword>
<dbReference type="Pfam" id="PF22999">
    <property type="entry name" value="LTN1_E3_ligase_6th"/>
    <property type="match status" value="1"/>
</dbReference>
<keyword evidence="1" id="KW-0833">Ubl conjugation pathway</keyword>
<dbReference type="InterPro" id="IPR016024">
    <property type="entry name" value="ARM-type_fold"/>
</dbReference>
<dbReference type="GO" id="GO:0008270">
    <property type="term" value="F:zinc ion binding"/>
    <property type="evidence" value="ECO:0007669"/>
    <property type="project" value="UniProtKB-KW"/>
</dbReference>
<dbReference type="Pfam" id="PF23009">
    <property type="entry name" value="UBC_like"/>
    <property type="match status" value="1"/>
</dbReference>
<evidence type="ECO:0000313" key="6">
    <source>
        <dbReference type="EMBL" id="KFO21571.1"/>
    </source>
</evidence>
<dbReference type="PANTHER" id="PTHR12389:SF0">
    <property type="entry name" value="E3 UBIQUITIN-PROTEIN LIGASE LISTERIN"/>
    <property type="match status" value="1"/>
</dbReference>
<dbReference type="UniPathway" id="UPA00143"/>
<dbReference type="EMBL" id="KN124353">
    <property type="protein sequence ID" value="KFO21571.1"/>
    <property type="molecule type" value="Genomic_DNA"/>
</dbReference>
<dbReference type="Pfam" id="PF22958">
    <property type="entry name" value="Ltn1_1st"/>
    <property type="match status" value="1"/>
</dbReference>
<comment type="similarity">
    <text evidence="1">Belongs to the LTN1 family.</text>
</comment>
<comment type="function">
    <text evidence="1">E3 ubiquitin-protein ligase. Component of the ribosome quality control complex (RQC), a ribosome-associated complex that mediates ubiquitination and extraction of incompletely synthesized nascent chains for proteasomal degradation.</text>
</comment>
<comment type="pathway">
    <text evidence="1">Protein modification; protein ubiquitination.</text>
</comment>
<evidence type="ECO:0000256" key="2">
    <source>
        <dbReference type="SAM" id="MobiDB-lite"/>
    </source>
</evidence>
<feature type="domain" description="E3 ubiquitin-protein ligase listerin ubiquitin conjugating" evidence="5">
    <location>
        <begin position="1195"/>
        <end position="1261"/>
    </location>
</feature>
<dbReference type="InterPro" id="IPR054477">
    <property type="entry name" value="LTN1_E3_ligase_6th"/>
</dbReference>
<keyword evidence="1" id="KW-0808">Transferase</keyword>
<keyword evidence="1" id="KW-0863">Zinc-finger</keyword>
<sequence>MGGKNKQRTKGNLRPSNSGRAAELLAKEKGTVPGFIGFGTTQSDLGYVPAIQGAEEIDSLVDSDFRMVLRKLSKKDVTTKLKDHDRRVREATQQAFEKLILKVKKHLAPYLRSLMGYWLMAQCDTYTPAACAAKDAFEAAFPPSKQPEAIAFCKDEITSYFYFLYKSRTVPEEEREAKFYRVVTCSLLALKKLLCLLPDNELDSLEEKFKSLLSQNKFWKYGKHSVPQIRSAYFELVSALCQRIPQVMKEEASKVSPSVLLSIDDSDPIVCPALWEAVLYTLTTVEDCWLHVNAKKSVFPKLSTVIREGGRGLATVIYPYLLPFISKLPQSVTDPKLDFFKNFLTSLVAGLSTERIKTSFTESSAVISAFFECLRFIMQQNLGEQEIEQMLVNDQLIPFIDAVLKEPGLPHGQLFNHLAETLSAWEDKADVEKDGKTTHNLENVLLSFWKRLSEICVKKINEQEADVKSVLGVSNLLQVLQKPKSSLKSNKKKTSKVRFADETPEDNKENEQCVSSEGENNEGSESTTEPSLHLDSSSLVSPLRKKPLEDLVCKLAEMSIKYVNEQMSEPHLRFLSLLLDSFSSSQVFKMLLGDEKESIVKAKPLEITKLIQNNPAVQFLYRKLVGLLNEDQRKYADLLVDILYSALRCCDGDMERKDVLDDLTKEDLEWNSLLQVIEKACSSSDKHALVAPWLKGDTLGEKLVALADCLCNKNLESTVSSQSYFSEQWTLLSLVLSQHVKNDYLIEEVYVERIIVKLHETLSKTKDLSEAEKSDSPVSFICDVAYNYFSSAEGCLLMPSSEDLLLTLFQLCSQSKEKTHLPDFLTCKLKNTCLSGVNLLVHKTSDSHGQSTFLRLSALWLKQQVQASPLDNTSLQVLLSAVDDLLNTLVESEDASLLGVYIGSVLPSNTEWENMRQSLPVQWLHRPLLEGRLSLNYECFKTDFKEQDTKTLPSHLCTSALLSKMTLVALKKKIVLENNVLEEIRENKDLSETTFENAMLKPMCETLTYISKDQLLSHKLLKKLGTGPKTNLPENLQTLLNTLVPLLLFRARPVQIAVYHMLYKLMPELPQYDQDNLKSYGDEEEEPALLMPENPSYGEAALELSNKDPKTFFTEELQLSIRETSTLPYHIPHLACSVYHMTLKDLPAMVRLWWNSSEKRVFNIVDRFTSKYVSNVLSFQEISSVQTSTQLFNGMTVKARATTREVMATYTIEDIVIELIIQLPSNYPLGSISVESGKRVGVAVQQWRNWMLQLSTYLTHQLMGDVKNHFLITVSLQGIDDPVRSNHERGYKIQK</sequence>
<keyword evidence="1" id="KW-0479">Metal-binding</keyword>
<evidence type="ECO:0000259" key="5">
    <source>
        <dbReference type="Pfam" id="PF23009"/>
    </source>
</evidence>
<dbReference type="eggNOG" id="KOG0803">
    <property type="taxonomic scope" value="Eukaryota"/>
</dbReference>
<feature type="domain" description="E3 ubiquitin-protein ligase listerin HEAT repeat region" evidence="4">
    <location>
        <begin position="1090"/>
        <end position="1186"/>
    </location>
</feature>
<evidence type="ECO:0000256" key="1">
    <source>
        <dbReference type="RuleBase" id="RU367090"/>
    </source>
</evidence>
<proteinExistence type="inferred from homology"/>
<dbReference type="GO" id="GO:0061630">
    <property type="term" value="F:ubiquitin protein ligase activity"/>
    <property type="evidence" value="ECO:0007669"/>
    <property type="project" value="UniProtKB-UniRule"/>
</dbReference>
<dbReference type="InterPro" id="IPR039795">
    <property type="entry name" value="LTN1/Rkr1"/>
</dbReference>
<dbReference type="GO" id="GO:0043023">
    <property type="term" value="F:ribosomal large subunit binding"/>
    <property type="evidence" value="ECO:0007669"/>
    <property type="project" value="TreeGrafter"/>
</dbReference>
<dbReference type="SUPFAM" id="SSF48371">
    <property type="entry name" value="ARM repeat"/>
    <property type="match status" value="1"/>
</dbReference>
<dbReference type="Proteomes" id="UP000028990">
    <property type="component" value="Unassembled WGS sequence"/>
</dbReference>
<dbReference type="PANTHER" id="PTHR12389">
    <property type="entry name" value="ZINC FINGER PROTEIN 294"/>
    <property type="match status" value="1"/>
</dbReference>
<dbReference type="InterPro" id="IPR054476">
    <property type="entry name" value="Ltn1_N"/>
</dbReference>
<feature type="domain" description="E3 ubiquitin-protein ligase listerin N-terminal" evidence="3">
    <location>
        <begin position="83"/>
        <end position="328"/>
    </location>
</feature>
<evidence type="ECO:0000259" key="3">
    <source>
        <dbReference type="Pfam" id="PF22958"/>
    </source>
</evidence>
<dbReference type="GO" id="GO:1990116">
    <property type="term" value="P:ribosome-associated ubiquitin-dependent protein catabolic process"/>
    <property type="evidence" value="ECO:0007669"/>
    <property type="project" value="UniProtKB-UniRule"/>
</dbReference>
<feature type="compositionally biased region" description="Basic and acidic residues" evidence="2">
    <location>
        <begin position="498"/>
        <end position="511"/>
    </location>
</feature>
<feature type="compositionally biased region" description="Low complexity" evidence="2">
    <location>
        <begin position="515"/>
        <end position="529"/>
    </location>
</feature>
<comment type="subunit">
    <text evidence="1">Component of the ribosome quality control complex (RQC).</text>
</comment>
<keyword evidence="7" id="KW-1185">Reference proteome</keyword>